<dbReference type="InterPro" id="IPR036823">
    <property type="entry name" value="Ribosomal_uS7_dom_sf"/>
</dbReference>
<dbReference type="Pfam" id="PF00177">
    <property type="entry name" value="Ribosomal_S7"/>
    <property type="match status" value="1"/>
</dbReference>
<name>A0A7D6BT50_FERL1</name>
<dbReference type="GO" id="GO:0019843">
    <property type="term" value="F:rRNA binding"/>
    <property type="evidence" value="ECO:0007669"/>
    <property type="project" value="UniProtKB-UniRule"/>
</dbReference>
<dbReference type="NCBIfam" id="NF003106">
    <property type="entry name" value="PRK04027.1"/>
    <property type="match status" value="1"/>
</dbReference>
<evidence type="ECO:0000313" key="9">
    <source>
        <dbReference type="EMBL" id="QLJ52981.1"/>
    </source>
</evidence>
<dbReference type="Proteomes" id="UP000510821">
    <property type="component" value="Chromosome"/>
</dbReference>
<evidence type="ECO:0000313" key="10">
    <source>
        <dbReference type="Proteomes" id="UP000510821"/>
    </source>
</evidence>
<evidence type="ECO:0000256" key="7">
    <source>
        <dbReference type="HAMAP-Rule" id="MF_00480"/>
    </source>
</evidence>
<dbReference type="Gene3D" id="1.10.455.10">
    <property type="entry name" value="Ribosomal protein S7 domain"/>
    <property type="match status" value="1"/>
</dbReference>
<protein>
    <recommendedName>
        <fullName evidence="7">Small ribosomal subunit protein uS7</fullName>
    </recommendedName>
</protein>
<evidence type="ECO:0000256" key="4">
    <source>
        <dbReference type="ARBA" id="ARBA00022884"/>
    </source>
</evidence>
<evidence type="ECO:0000256" key="5">
    <source>
        <dbReference type="ARBA" id="ARBA00022980"/>
    </source>
</evidence>
<dbReference type="KEGG" id="flt:Sv326_0806"/>
<dbReference type="NCBIfam" id="TIGR01028">
    <property type="entry name" value="uS7_euk_arch"/>
    <property type="match status" value="1"/>
</dbReference>
<dbReference type="AlphaFoldDB" id="A0A7D6BT50"/>
<dbReference type="InterPro" id="IPR026018">
    <property type="entry name" value="Ribosomal_uS7_arc"/>
</dbReference>
<comment type="similarity">
    <text evidence="1 7">Belongs to the universal ribosomal protein uS7 family.</text>
</comment>
<dbReference type="GO" id="GO:0003735">
    <property type="term" value="F:structural constituent of ribosome"/>
    <property type="evidence" value="ECO:0007669"/>
    <property type="project" value="UniProtKB-UniRule"/>
</dbReference>
<evidence type="ECO:0000256" key="6">
    <source>
        <dbReference type="ARBA" id="ARBA00023274"/>
    </source>
</evidence>
<keyword evidence="5 7" id="KW-0689">Ribosomal protein</keyword>
<sequence>MEKIFDRYDVSEVQVADPSLKKYLDISPVTIPHSHGRHGKKQFEKMRVNIVERLVNKLMRGGTGEKTSGKVIRTHGRLQGKKFKAMKIVEEAFDSIAKSTKANPLQVFVDALQNTAPREDTTRVQYGGVSYQVAVDVSASRRLDMALRNIGLAAIIGAFDKKKTLSQALADEIMLAAKNDPNSYAIKKRDETERMARSAR</sequence>
<evidence type="ECO:0000259" key="8">
    <source>
        <dbReference type="Pfam" id="PF00177"/>
    </source>
</evidence>
<comment type="subunit">
    <text evidence="2 7">Part of the 30S ribosomal subunit.</text>
</comment>
<dbReference type="HAMAP" id="MF_00480_A">
    <property type="entry name" value="Ribosomal_uS7_A"/>
    <property type="match status" value="1"/>
</dbReference>
<dbReference type="InterPro" id="IPR023798">
    <property type="entry name" value="Ribosomal_uS7_dom"/>
</dbReference>
<dbReference type="InterPro" id="IPR005716">
    <property type="entry name" value="Ribosomal_uS7_euk/arc"/>
</dbReference>
<dbReference type="PIRSF" id="PIRSF002122">
    <property type="entry name" value="RPS7p_RPS7a_RPS5e_RPS7o"/>
    <property type="match status" value="1"/>
</dbReference>
<dbReference type="GO" id="GO:0015935">
    <property type="term" value="C:small ribosomal subunit"/>
    <property type="evidence" value="ECO:0007669"/>
    <property type="project" value="UniProtKB-UniRule"/>
</dbReference>
<reference evidence="10" key="1">
    <citation type="submission" date="2020-07" db="EMBL/GenBank/DDBJ databases">
        <title>Metabolic diversity and evolutionary history of the archaeal phylum ###Micrarchaeota### uncovered from a freshwater lake metagenome.</title>
        <authorList>
            <person name="Kadnikov V.V."/>
            <person name="Savvichev A.S."/>
            <person name="Mardanov A.V."/>
            <person name="Beletsky A.V."/>
            <person name="Chupakov A.V."/>
            <person name="Kokryatskaya N.M."/>
            <person name="Pimenov N.V."/>
            <person name="Ravin N.V."/>
        </authorList>
    </citation>
    <scope>NUCLEOTIDE SEQUENCE [LARGE SCALE GENOMIC DNA]</scope>
</reference>
<dbReference type="SUPFAM" id="SSF47973">
    <property type="entry name" value="Ribosomal protein S7"/>
    <property type="match status" value="1"/>
</dbReference>
<keyword evidence="6 7" id="KW-0687">Ribonucleoprotein</keyword>
<organism evidence="9 10">
    <name type="scientific">Fermentimicrarchaeum limneticum</name>
    <dbReference type="NCBI Taxonomy" id="2795018"/>
    <lineage>
        <taxon>Archaea</taxon>
        <taxon>Candidatus Micrarchaeota</taxon>
        <taxon>Candidatus Fermentimicrarchaeales</taxon>
        <taxon>Candidatus Fermentimicrarchaeaceae</taxon>
        <taxon>Candidatus Fermentimicrarchaeum</taxon>
    </lineage>
</organism>
<dbReference type="EMBL" id="CP058998">
    <property type="protein sequence ID" value="QLJ52981.1"/>
    <property type="molecule type" value="Genomic_DNA"/>
</dbReference>
<accession>A0A7D6BT50</accession>
<proteinExistence type="inferred from homology"/>
<dbReference type="InterPro" id="IPR000235">
    <property type="entry name" value="Ribosomal_uS7"/>
</dbReference>
<evidence type="ECO:0000256" key="3">
    <source>
        <dbReference type="ARBA" id="ARBA00022730"/>
    </source>
</evidence>
<dbReference type="PANTHER" id="PTHR11205">
    <property type="entry name" value="RIBOSOMAL PROTEIN S7"/>
    <property type="match status" value="1"/>
</dbReference>
<gene>
    <name evidence="7" type="primary">rps7</name>
    <name evidence="9" type="ORF">Sv326_0806</name>
</gene>
<dbReference type="GO" id="GO:0006412">
    <property type="term" value="P:translation"/>
    <property type="evidence" value="ECO:0007669"/>
    <property type="project" value="UniProtKB-UniRule"/>
</dbReference>
<keyword evidence="4 7" id="KW-0694">RNA-binding</keyword>
<keyword evidence="3 7" id="KW-0699">rRNA-binding</keyword>
<evidence type="ECO:0000256" key="1">
    <source>
        <dbReference type="ARBA" id="ARBA00007151"/>
    </source>
</evidence>
<feature type="domain" description="Small ribosomal subunit protein uS7" evidence="8">
    <location>
        <begin position="31"/>
        <end position="200"/>
    </location>
</feature>
<evidence type="ECO:0000256" key="2">
    <source>
        <dbReference type="ARBA" id="ARBA00011458"/>
    </source>
</evidence>
<comment type="function">
    <text evidence="7">One of the primary rRNA binding proteins, it binds directly to 16S rRNA where it nucleates assembly of the head domain of the 30S subunit. Is located at the subunit interface close to the decoding center.</text>
</comment>
<dbReference type="CDD" id="cd14867">
    <property type="entry name" value="uS7_Eukaryote"/>
    <property type="match status" value="1"/>
</dbReference>